<name>A0A4S4DUB8_CAMSN</name>
<evidence type="ECO:0000313" key="5">
    <source>
        <dbReference type="Proteomes" id="UP000306102"/>
    </source>
</evidence>
<dbReference type="STRING" id="542762.A0A4S4DUB8"/>
<protein>
    <recommendedName>
        <fullName evidence="3">Staygreen protein domain-containing protein</fullName>
    </recommendedName>
</protein>
<evidence type="ECO:0000313" key="4">
    <source>
        <dbReference type="EMBL" id="THG06335.1"/>
    </source>
</evidence>
<accession>A0A4S4DUB8</accession>
<feature type="domain" description="Staygreen protein" evidence="3">
    <location>
        <begin position="93"/>
        <end position="145"/>
    </location>
</feature>
<dbReference type="PANTHER" id="PTHR18896:SF65">
    <property type="entry name" value="PHOSPHOLIPASE D BETA 1"/>
    <property type="match status" value="1"/>
</dbReference>
<comment type="caution">
    <text evidence="4">The sequence shown here is derived from an EMBL/GenBank/DDBJ whole genome shotgun (WGS) entry which is preliminary data.</text>
</comment>
<dbReference type="GO" id="GO:0004630">
    <property type="term" value="F:phospholipase D activity"/>
    <property type="evidence" value="ECO:0007669"/>
    <property type="project" value="TreeGrafter"/>
</dbReference>
<dbReference type="GO" id="GO:0005886">
    <property type="term" value="C:plasma membrane"/>
    <property type="evidence" value="ECO:0007669"/>
    <property type="project" value="TreeGrafter"/>
</dbReference>
<evidence type="ECO:0000256" key="2">
    <source>
        <dbReference type="ARBA" id="ARBA00023098"/>
    </source>
</evidence>
<keyword evidence="2" id="KW-0443">Lipid metabolism</keyword>
<evidence type="ECO:0000256" key="1">
    <source>
        <dbReference type="ARBA" id="ARBA00022737"/>
    </source>
</evidence>
<dbReference type="AlphaFoldDB" id="A0A4S4DUB8"/>
<dbReference type="Proteomes" id="UP000306102">
    <property type="component" value="Unassembled WGS sequence"/>
</dbReference>
<keyword evidence="1" id="KW-0677">Repeat</keyword>
<organism evidence="4 5">
    <name type="scientific">Camellia sinensis var. sinensis</name>
    <name type="common">China tea</name>
    <dbReference type="NCBI Taxonomy" id="542762"/>
    <lineage>
        <taxon>Eukaryota</taxon>
        <taxon>Viridiplantae</taxon>
        <taxon>Streptophyta</taxon>
        <taxon>Embryophyta</taxon>
        <taxon>Tracheophyta</taxon>
        <taxon>Spermatophyta</taxon>
        <taxon>Magnoliopsida</taxon>
        <taxon>eudicotyledons</taxon>
        <taxon>Gunneridae</taxon>
        <taxon>Pentapetalae</taxon>
        <taxon>asterids</taxon>
        <taxon>Ericales</taxon>
        <taxon>Theaceae</taxon>
        <taxon>Camellia</taxon>
    </lineage>
</organism>
<evidence type="ECO:0000259" key="3">
    <source>
        <dbReference type="Pfam" id="PF12638"/>
    </source>
</evidence>
<sequence>MAQVNTKVSADFLRSLESTSGSSEVETSNSSEKPSRRNMPKFLFVGGTIVLACSLDRGLLTKAVIFGVAKRFTKIDLLPCLKYVEGVVFFFLSHEAATVLKDVMHGDSLPFTEHQELLDAFVRVHFHSSLKKYNRVECWGPLKDAAQGRRGDQISAYFLTVGANNLIPMEIALKIAEKIKARERFAAYIVIPMSPEGNPIGAATQRILFWQVGTNYDFNA</sequence>
<dbReference type="EMBL" id="SDRB02010456">
    <property type="protein sequence ID" value="THG06335.1"/>
    <property type="molecule type" value="Genomic_DNA"/>
</dbReference>
<proteinExistence type="predicted"/>
<keyword evidence="5" id="KW-1185">Reference proteome</keyword>
<dbReference type="GO" id="GO:0009395">
    <property type="term" value="P:phospholipid catabolic process"/>
    <property type="evidence" value="ECO:0007669"/>
    <property type="project" value="TreeGrafter"/>
</dbReference>
<dbReference type="InterPro" id="IPR015679">
    <property type="entry name" value="PLipase_D_fam"/>
</dbReference>
<dbReference type="Pfam" id="PF12638">
    <property type="entry name" value="Staygreen"/>
    <property type="match status" value="1"/>
</dbReference>
<dbReference type="InterPro" id="IPR024438">
    <property type="entry name" value="Staygreen"/>
</dbReference>
<dbReference type="PANTHER" id="PTHR18896">
    <property type="entry name" value="PHOSPHOLIPASE D"/>
    <property type="match status" value="1"/>
</dbReference>
<gene>
    <name evidence="4" type="ORF">TEA_005763</name>
</gene>
<reference evidence="4 5" key="1">
    <citation type="journal article" date="2018" name="Proc. Natl. Acad. Sci. U.S.A.">
        <title>Draft genome sequence of Camellia sinensis var. sinensis provides insights into the evolution of the tea genome and tea quality.</title>
        <authorList>
            <person name="Wei C."/>
            <person name="Yang H."/>
            <person name="Wang S."/>
            <person name="Zhao J."/>
            <person name="Liu C."/>
            <person name="Gao L."/>
            <person name="Xia E."/>
            <person name="Lu Y."/>
            <person name="Tai Y."/>
            <person name="She G."/>
            <person name="Sun J."/>
            <person name="Cao H."/>
            <person name="Tong W."/>
            <person name="Gao Q."/>
            <person name="Li Y."/>
            <person name="Deng W."/>
            <person name="Jiang X."/>
            <person name="Wang W."/>
            <person name="Chen Q."/>
            <person name="Zhang S."/>
            <person name="Li H."/>
            <person name="Wu J."/>
            <person name="Wang P."/>
            <person name="Li P."/>
            <person name="Shi C."/>
            <person name="Zheng F."/>
            <person name="Jian J."/>
            <person name="Huang B."/>
            <person name="Shan D."/>
            <person name="Shi M."/>
            <person name="Fang C."/>
            <person name="Yue Y."/>
            <person name="Li F."/>
            <person name="Li D."/>
            <person name="Wei S."/>
            <person name="Han B."/>
            <person name="Jiang C."/>
            <person name="Yin Y."/>
            <person name="Xia T."/>
            <person name="Zhang Z."/>
            <person name="Bennetzen J.L."/>
            <person name="Zhao S."/>
            <person name="Wan X."/>
        </authorList>
    </citation>
    <scope>NUCLEOTIDE SEQUENCE [LARGE SCALE GENOMIC DNA]</scope>
    <source>
        <strain evidence="5">cv. Shuchazao</strain>
        <tissue evidence="4">Leaf</tissue>
    </source>
</reference>